<protein>
    <submittedName>
        <fullName evidence="2">Uncharacterized protein</fullName>
    </submittedName>
</protein>
<sequence>MSTPPPPGASYPPYPQQPQQPGFGTPQYGPPQAPHPGQAPYQGQAPYPGQPPYGQQPGAPWGMPPMGPPPRKSNAGKVVGIVIGVVVGCFLVGGVVREFLPGAGASHSSTVPSGPRYTLTVPKTLDNGTYRLAQDISDTIDRQIPHDGNGMHGMKAVGGQYTRGTKSLTYTGLYGTIDDPDQALDNSIKGMNEGEGAAQPVPDREFTPEGDDTPVTCGVMTKDQAGTVMTVPFCGWADGSHEVSVMEVDGADPEADPASVDLQAFADKAGRIRDEVRVEAG</sequence>
<dbReference type="EMBL" id="JBHSPX010000001">
    <property type="protein sequence ID" value="MFC6061288.1"/>
    <property type="molecule type" value="Genomic_DNA"/>
</dbReference>
<evidence type="ECO:0000313" key="2">
    <source>
        <dbReference type="EMBL" id="MFC6061288.1"/>
    </source>
</evidence>
<feature type="region of interest" description="Disordered" evidence="1">
    <location>
        <begin position="1"/>
        <end position="69"/>
    </location>
</feature>
<dbReference type="RefSeq" id="WP_031051695.1">
    <property type="nucleotide sequence ID" value="NZ_JBHSPX010000001.1"/>
</dbReference>
<evidence type="ECO:0000313" key="3">
    <source>
        <dbReference type="Proteomes" id="UP001596139"/>
    </source>
</evidence>
<name>A0ABW1MBZ8_9ACTN</name>
<gene>
    <name evidence="2" type="ORF">ACFP4F_01820</name>
</gene>
<comment type="caution">
    <text evidence="2">The sequence shown here is derived from an EMBL/GenBank/DDBJ whole genome shotgun (WGS) entry which is preliminary data.</text>
</comment>
<feature type="region of interest" description="Disordered" evidence="1">
    <location>
        <begin position="192"/>
        <end position="212"/>
    </location>
</feature>
<organism evidence="2 3">
    <name type="scientific">Streptomyces ochraceiscleroticus</name>
    <dbReference type="NCBI Taxonomy" id="47761"/>
    <lineage>
        <taxon>Bacteria</taxon>
        <taxon>Bacillati</taxon>
        <taxon>Actinomycetota</taxon>
        <taxon>Actinomycetes</taxon>
        <taxon>Kitasatosporales</taxon>
        <taxon>Streptomycetaceae</taxon>
        <taxon>Streptomyces</taxon>
    </lineage>
</organism>
<evidence type="ECO:0000256" key="1">
    <source>
        <dbReference type="SAM" id="MobiDB-lite"/>
    </source>
</evidence>
<proteinExistence type="predicted"/>
<feature type="compositionally biased region" description="Pro residues" evidence="1">
    <location>
        <begin position="1"/>
        <end position="18"/>
    </location>
</feature>
<feature type="compositionally biased region" description="Low complexity" evidence="1">
    <location>
        <begin position="35"/>
        <end position="61"/>
    </location>
</feature>
<dbReference type="Proteomes" id="UP001596139">
    <property type="component" value="Unassembled WGS sequence"/>
</dbReference>
<accession>A0ABW1MBZ8</accession>
<keyword evidence="3" id="KW-1185">Reference proteome</keyword>
<reference evidence="3" key="1">
    <citation type="journal article" date="2019" name="Int. J. Syst. Evol. Microbiol.">
        <title>The Global Catalogue of Microorganisms (GCM) 10K type strain sequencing project: providing services to taxonomists for standard genome sequencing and annotation.</title>
        <authorList>
            <consortium name="The Broad Institute Genomics Platform"/>
            <consortium name="The Broad Institute Genome Sequencing Center for Infectious Disease"/>
            <person name="Wu L."/>
            <person name="Ma J."/>
        </authorList>
    </citation>
    <scope>NUCLEOTIDE SEQUENCE [LARGE SCALE GENOMIC DNA]</scope>
    <source>
        <strain evidence="3">CGMCC 1.15180</strain>
    </source>
</reference>